<proteinExistence type="predicted"/>
<accession>A0AAV4E9A3</accession>
<dbReference type="Proteomes" id="UP000762676">
    <property type="component" value="Unassembled WGS sequence"/>
</dbReference>
<evidence type="ECO:0000256" key="1">
    <source>
        <dbReference type="SAM" id="MobiDB-lite"/>
    </source>
</evidence>
<dbReference type="AlphaFoldDB" id="A0AAV4E9A3"/>
<feature type="region of interest" description="Disordered" evidence="1">
    <location>
        <begin position="1"/>
        <end position="86"/>
    </location>
</feature>
<feature type="compositionally biased region" description="Low complexity" evidence="1">
    <location>
        <begin position="71"/>
        <end position="86"/>
    </location>
</feature>
<sequence length="138" mass="14457">MLMGARPVASRQTDLNHQDPRPTSTTHGPLAPRGQQGRERSKEGESDRVIEAQLEEGQKTNEEGKCRGSEEASGSGSKAAVSTGTSSEVVAISGVCWVGEIPPASSPEPSCSSNANDSSIRLKIGGIYDLRRFGCDGA</sequence>
<reference evidence="2 3" key="1">
    <citation type="journal article" date="2021" name="Elife">
        <title>Chloroplast acquisition without the gene transfer in kleptoplastic sea slugs, Plakobranchus ocellatus.</title>
        <authorList>
            <person name="Maeda T."/>
            <person name="Takahashi S."/>
            <person name="Yoshida T."/>
            <person name="Shimamura S."/>
            <person name="Takaki Y."/>
            <person name="Nagai Y."/>
            <person name="Toyoda A."/>
            <person name="Suzuki Y."/>
            <person name="Arimoto A."/>
            <person name="Ishii H."/>
            <person name="Satoh N."/>
            <person name="Nishiyama T."/>
            <person name="Hasebe M."/>
            <person name="Maruyama T."/>
            <person name="Minagawa J."/>
            <person name="Obokata J."/>
            <person name="Shigenobu S."/>
        </authorList>
    </citation>
    <scope>NUCLEOTIDE SEQUENCE [LARGE SCALE GENOMIC DNA]</scope>
</reference>
<name>A0AAV4E9A3_9GAST</name>
<evidence type="ECO:0000313" key="3">
    <source>
        <dbReference type="Proteomes" id="UP000762676"/>
    </source>
</evidence>
<keyword evidence="3" id="KW-1185">Reference proteome</keyword>
<protein>
    <submittedName>
        <fullName evidence="2">Uncharacterized protein</fullName>
    </submittedName>
</protein>
<gene>
    <name evidence="2" type="ORF">ElyMa_001744400</name>
</gene>
<organism evidence="2 3">
    <name type="scientific">Elysia marginata</name>
    <dbReference type="NCBI Taxonomy" id="1093978"/>
    <lineage>
        <taxon>Eukaryota</taxon>
        <taxon>Metazoa</taxon>
        <taxon>Spiralia</taxon>
        <taxon>Lophotrochozoa</taxon>
        <taxon>Mollusca</taxon>
        <taxon>Gastropoda</taxon>
        <taxon>Heterobranchia</taxon>
        <taxon>Euthyneura</taxon>
        <taxon>Panpulmonata</taxon>
        <taxon>Sacoglossa</taxon>
        <taxon>Placobranchoidea</taxon>
        <taxon>Plakobranchidae</taxon>
        <taxon>Elysia</taxon>
    </lineage>
</organism>
<feature type="compositionally biased region" description="Basic and acidic residues" evidence="1">
    <location>
        <begin position="36"/>
        <end position="70"/>
    </location>
</feature>
<evidence type="ECO:0000313" key="2">
    <source>
        <dbReference type="EMBL" id="GFR57440.1"/>
    </source>
</evidence>
<dbReference type="EMBL" id="BMAT01003549">
    <property type="protein sequence ID" value="GFR57440.1"/>
    <property type="molecule type" value="Genomic_DNA"/>
</dbReference>
<comment type="caution">
    <text evidence="2">The sequence shown here is derived from an EMBL/GenBank/DDBJ whole genome shotgun (WGS) entry which is preliminary data.</text>
</comment>